<dbReference type="SUPFAM" id="SSF52540">
    <property type="entry name" value="P-loop containing nucleoside triphosphate hydrolases"/>
    <property type="match status" value="1"/>
</dbReference>
<dbReference type="AlphaFoldDB" id="A0A1M4EDX1"/>
<sequence length="1107" mass="121273">MSQHAHATGLAQIYQAAGDMIVYEGGEPYRWALLPAPVPPTAGEGRARPSELLRAANAVIDFTGRQAVMAELKDWRDAGAPQNATVKLIHGAGGQGKTRLAGHVAGEWQRDGWAVLAAHHKRDRSTPDVFEVPDLDRAAGVLVLVDYAERWDTADLLKLLRDTILPRRLPVRVLLLARPSGTWWSSLKERMQRDLRLDPSLRELEPLEGEAGIDRGGLFTAARDRFAELLRVPGADSIEPPPALERHEAYRLVLTVHMAALAVVLASTLGQDPPGDPVQVSEFLLARERDHWEAMASPQKEKPLATSPDAMGQVVYTATLTGRLDHGDGTFALERAKIESSQAAGQLVKDHALCYPPTVTVGTVLEPLYPDRLGEDFIALSTPGHAHDFPADPWVPAVPARLLAPSAVEERGQRSDPVAPPWTRHVLTTLIETADRWQHVADRVLYPLLKHAPQLALEAGGAALTMLAGLEPADLEVLEAVESVLPKHRHVELDVAAAAVVSRLAENRLAVVEDPARRAQIYDVLAIRLSHAGLHSRAVVEGLHAVDLWLSLAERDRRTYLPELAASLANQASLLAGFGGRDHALRVSEQVLELYSELYEGDHDVYLRDLAASTHNHAVLLAEAGRRSEAMSCSARAVELRFELAKRDGHRHLPDLAASLGNHALRLLEAGHRDDAVDLCGRVVRLYDTLVESNRAAYLPDFARSLTHYAVLLTEKGRLNDVVPVSEQAVRLYEECVSFNRAAHLPYFAMALTNYATGLAGVGRRAEAGQASERAVELYDELAALNRDAYAPKLAAALTTHAMCLAETMRPVDAVHTSEQALQLYEELAEHNREAFLPDLAISLNNHAALLTEAGRQAEAVSPSERAVELRRELAEHNRDAYVPDLATSLSNHAALLAELGRQYEAFPVSEEAVELQGRLATGDRNAYLPKLATASHNHAALLAELGRYEEAVSVSEQAVELRLELVNRDQHLYLPDLAASLGNHASRLAEVSRWDEAIRTSEHNVQLFRQLAADDSDTYLPDYVQSLGVQGSVLSLAGRHDQAVRSLLEGLILSRDFPEHATHIRRFVATVFRKAYQANTAEVGAAFESLTGYSIRAWQEQRGFPG</sequence>
<organism evidence="1">
    <name type="scientific">Nonomuraea gerenzanensis</name>
    <dbReference type="NCBI Taxonomy" id="93944"/>
    <lineage>
        <taxon>Bacteria</taxon>
        <taxon>Bacillati</taxon>
        <taxon>Actinomycetota</taxon>
        <taxon>Actinomycetes</taxon>
        <taxon>Streptosporangiales</taxon>
        <taxon>Streptosporangiaceae</taxon>
        <taxon>Nonomuraea</taxon>
    </lineage>
</organism>
<dbReference type="PANTHER" id="PTHR19959">
    <property type="entry name" value="KINESIN LIGHT CHAIN"/>
    <property type="match status" value="1"/>
</dbReference>
<reference evidence="1" key="1">
    <citation type="submission" date="2016-04" db="EMBL/GenBank/DDBJ databases">
        <authorList>
            <person name="Evans L.H."/>
            <person name="Alamgir A."/>
            <person name="Owens N."/>
            <person name="Weber N.D."/>
            <person name="Virtaneva K."/>
            <person name="Barbian K."/>
            <person name="Babar A."/>
            <person name="Rosenke K."/>
        </authorList>
    </citation>
    <scope>NUCLEOTIDE SEQUENCE</scope>
    <source>
        <strain evidence="1">Nono1</strain>
    </source>
</reference>
<accession>A0A1M4EDX1</accession>
<dbReference type="SUPFAM" id="SSF48452">
    <property type="entry name" value="TPR-like"/>
    <property type="match status" value="4"/>
</dbReference>
<protein>
    <submittedName>
        <fullName evidence="1">Tetratricopeptide repeat family</fullName>
    </submittedName>
</protein>
<dbReference type="PANTHER" id="PTHR19959:SF119">
    <property type="entry name" value="FUNGAL LIPASE-LIKE DOMAIN-CONTAINING PROTEIN"/>
    <property type="match status" value="1"/>
</dbReference>
<dbReference type="InterPro" id="IPR011990">
    <property type="entry name" value="TPR-like_helical_dom_sf"/>
</dbReference>
<dbReference type="EMBL" id="LT559118">
    <property type="protein sequence ID" value="SBO97115.1"/>
    <property type="molecule type" value="Genomic_DNA"/>
</dbReference>
<dbReference type="Gene3D" id="3.40.50.300">
    <property type="entry name" value="P-loop containing nucleotide triphosphate hydrolases"/>
    <property type="match status" value="1"/>
</dbReference>
<evidence type="ECO:0000313" key="1">
    <source>
        <dbReference type="EMBL" id="SBO97115.1"/>
    </source>
</evidence>
<name>A0A1M4EDX1_9ACTN</name>
<dbReference type="Pfam" id="PF13374">
    <property type="entry name" value="TPR_10"/>
    <property type="match status" value="2"/>
</dbReference>
<gene>
    <name evidence="1" type="ORF">BN4615_P6631</name>
</gene>
<dbReference type="Gene3D" id="1.25.40.10">
    <property type="entry name" value="Tetratricopeptide repeat domain"/>
    <property type="match status" value="4"/>
</dbReference>
<dbReference type="InterPro" id="IPR027417">
    <property type="entry name" value="P-loop_NTPase"/>
</dbReference>
<proteinExistence type="predicted"/>